<feature type="transmembrane region" description="Helical" evidence="1">
    <location>
        <begin position="91"/>
        <end position="117"/>
    </location>
</feature>
<gene>
    <name evidence="2" type="ORF">GYMLUDRAFT_893540</name>
</gene>
<accession>A0A0D0BY25</accession>
<keyword evidence="1" id="KW-1133">Transmembrane helix</keyword>
<keyword evidence="3" id="KW-1185">Reference proteome</keyword>
<dbReference type="OrthoDB" id="3226582at2759"/>
<dbReference type="HOGENOM" id="CLU_1004932_0_0_1"/>
<dbReference type="AlphaFoldDB" id="A0A0D0BY25"/>
<feature type="transmembrane region" description="Helical" evidence="1">
    <location>
        <begin position="173"/>
        <end position="196"/>
    </location>
</feature>
<keyword evidence="1" id="KW-0472">Membrane</keyword>
<sequence>MNLRQVPVPTSNSLPRLLILIVQCILYGAYVVLFGLAIQILPRQFDTPSAKNFFFPVIIALFVLATINITYDLVGEGYAILYTIPTTDEKTWMIAGQSIDLITFAISDFLGDFVLLHRVYTVWGSQKRIFFPILFIVFVAKAFNIIQTVIAVWSPIDDNKTFNSLNITPDFWFLFMVINAFVNTLMTLMIAGRVWWISRAVHNRYPSGPSQLPQQHWYCRTIAVVTESGIIYPTYLIVEALLVNLPVPVPNSSCLGAISVGLAPTLIAVRVGLGSAYNIQSLKQSDIVFMPYVESRRSPSYVSDGGLVSSTHAIKNFDRNSAEDIRDKTGQIV</sequence>
<evidence type="ECO:0000256" key="1">
    <source>
        <dbReference type="SAM" id="Phobius"/>
    </source>
</evidence>
<keyword evidence="1" id="KW-0812">Transmembrane</keyword>
<dbReference type="Proteomes" id="UP000053593">
    <property type="component" value="Unassembled WGS sequence"/>
</dbReference>
<protein>
    <submittedName>
        <fullName evidence="2">Uncharacterized protein</fullName>
    </submittedName>
</protein>
<proteinExistence type="predicted"/>
<feature type="transmembrane region" description="Helical" evidence="1">
    <location>
        <begin position="129"/>
        <end position="153"/>
    </location>
</feature>
<evidence type="ECO:0000313" key="2">
    <source>
        <dbReference type="EMBL" id="KIK54739.1"/>
    </source>
</evidence>
<feature type="transmembrane region" description="Helical" evidence="1">
    <location>
        <begin position="53"/>
        <end position="71"/>
    </location>
</feature>
<dbReference type="EMBL" id="KN834813">
    <property type="protein sequence ID" value="KIK54739.1"/>
    <property type="molecule type" value="Genomic_DNA"/>
</dbReference>
<feature type="transmembrane region" description="Helical" evidence="1">
    <location>
        <begin position="17"/>
        <end position="41"/>
    </location>
</feature>
<name>A0A0D0BY25_9AGAR</name>
<evidence type="ECO:0000313" key="3">
    <source>
        <dbReference type="Proteomes" id="UP000053593"/>
    </source>
</evidence>
<organism evidence="2 3">
    <name type="scientific">Collybiopsis luxurians FD-317 M1</name>
    <dbReference type="NCBI Taxonomy" id="944289"/>
    <lineage>
        <taxon>Eukaryota</taxon>
        <taxon>Fungi</taxon>
        <taxon>Dikarya</taxon>
        <taxon>Basidiomycota</taxon>
        <taxon>Agaricomycotina</taxon>
        <taxon>Agaricomycetes</taxon>
        <taxon>Agaricomycetidae</taxon>
        <taxon>Agaricales</taxon>
        <taxon>Marasmiineae</taxon>
        <taxon>Omphalotaceae</taxon>
        <taxon>Collybiopsis</taxon>
        <taxon>Collybiopsis luxurians</taxon>
    </lineage>
</organism>
<reference evidence="2 3" key="1">
    <citation type="submission" date="2014-04" db="EMBL/GenBank/DDBJ databases">
        <title>Evolutionary Origins and Diversification of the Mycorrhizal Mutualists.</title>
        <authorList>
            <consortium name="DOE Joint Genome Institute"/>
            <consortium name="Mycorrhizal Genomics Consortium"/>
            <person name="Kohler A."/>
            <person name="Kuo A."/>
            <person name="Nagy L.G."/>
            <person name="Floudas D."/>
            <person name="Copeland A."/>
            <person name="Barry K.W."/>
            <person name="Cichocki N."/>
            <person name="Veneault-Fourrey C."/>
            <person name="LaButti K."/>
            <person name="Lindquist E.A."/>
            <person name="Lipzen A."/>
            <person name="Lundell T."/>
            <person name="Morin E."/>
            <person name="Murat C."/>
            <person name="Riley R."/>
            <person name="Ohm R."/>
            <person name="Sun H."/>
            <person name="Tunlid A."/>
            <person name="Henrissat B."/>
            <person name="Grigoriev I.V."/>
            <person name="Hibbett D.S."/>
            <person name="Martin F."/>
        </authorList>
    </citation>
    <scope>NUCLEOTIDE SEQUENCE [LARGE SCALE GENOMIC DNA]</scope>
    <source>
        <strain evidence="2 3">FD-317 M1</strain>
    </source>
</reference>